<comment type="similarity">
    <text evidence="1">Belongs to the short-chain dehydrogenases/reductases (SDR) family.</text>
</comment>
<evidence type="ECO:0000259" key="4">
    <source>
        <dbReference type="SMART" id="SM00822"/>
    </source>
</evidence>
<dbReference type="Proteomes" id="UP001244011">
    <property type="component" value="Unassembled WGS sequence"/>
</dbReference>
<dbReference type="InterPro" id="IPR036291">
    <property type="entry name" value="NAD(P)-bd_dom_sf"/>
</dbReference>
<dbReference type="Pfam" id="PF13561">
    <property type="entry name" value="adh_short_C2"/>
    <property type="match status" value="1"/>
</dbReference>
<dbReference type="GO" id="GO:0016616">
    <property type="term" value="F:oxidoreductase activity, acting on the CH-OH group of donors, NAD or NADP as acceptor"/>
    <property type="evidence" value="ECO:0007669"/>
    <property type="project" value="UniProtKB-ARBA"/>
</dbReference>
<dbReference type="FunFam" id="3.40.50.720:FF:000084">
    <property type="entry name" value="Short-chain dehydrogenase reductase"/>
    <property type="match status" value="1"/>
</dbReference>
<dbReference type="InterPro" id="IPR020904">
    <property type="entry name" value="Sc_DH/Rdtase_CS"/>
</dbReference>
<reference evidence="5" key="1">
    <citation type="submission" date="2023-06" db="EMBL/GenBank/DDBJ databases">
        <title>Genome-scale phylogeny and comparative genomics of the fungal order Sordariales.</title>
        <authorList>
            <consortium name="Lawrence Berkeley National Laboratory"/>
            <person name="Hensen N."/>
            <person name="Bonometti L."/>
            <person name="Westerberg I."/>
            <person name="Brannstrom I.O."/>
            <person name="Guillou S."/>
            <person name="Cros-Aarteil S."/>
            <person name="Calhoun S."/>
            <person name="Haridas S."/>
            <person name="Kuo A."/>
            <person name="Mondo S."/>
            <person name="Pangilinan J."/>
            <person name="Riley R."/>
            <person name="Labutti K."/>
            <person name="Andreopoulos B."/>
            <person name="Lipzen A."/>
            <person name="Chen C."/>
            <person name="Yanf M."/>
            <person name="Daum C."/>
            <person name="Ng V."/>
            <person name="Clum A."/>
            <person name="Steindorff A."/>
            <person name="Ohm R."/>
            <person name="Martin F."/>
            <person name="Silar P."/>
            <person name="Natvig D."/>
            <person name="Lalanne C."/>
            <person name="Gautier V."/>
            <person name="Ament-Velasquez S.L."/>
            <person name="Kruys A."/>
            <person name="Hutchinson M.I."/>
            <person name="Powell A.J."/>
            <person name="Barry K."/>
            <person name="Miller A.N."/>
            <person name="Grigoriev I.V."/>
            <person name="Debuchy R."/>
            <person name="Gladieux P."/>
            <person name="Thoren M.H."/>
            <person name="Johannesson H."/>
        </authorList>
    </citation>
    <scope>NUCLEOTIDE SEQUENCE</scope>
    <source>
        <strain evidence="5">8032-3</strain>
    </source>
</reference>
<keyword evidence="6" id="KW-1185">Reference proteome</keyword>
<gene>
    <name evidence="5" type="ORF">QBC33DRAFT_593798</name>
</gene>
<accession>A0AAJ0BV05</accession>
<dbReference type="GeneID" id="85314949"/>
<keyword evidence="3" id="KW-0560">Oxidoreductase</keyword>
<evidence type="ECO:0000256" key="1">
    <source>
        <dbReference type="ARBA" id="ARBA00006484"/>
    </source>
</evidence>
<dbReference type="PROSITE" id="PS00061">
    <property type="entry name" value="ADH_SHORT"/>
    <property type="match status" value="1"/>
</dbReference>
<evidence type="ECO:0000256" key="2">
    <source>
        <dbReference type="ARBA" id="ARBA00022857"/>
    </source>
</evidence>
<dbReference type="SMART" id="SM00822">
    <property type="entry name" value="PKS_KR"/>
    <property type="match status" value="1"/>
</dbReference>
<dbReference type="EMBL" id="MU839017">
    <property type="protein sequence ID" value="KAK1764994.1"/>
    <property type="molecule type" value="Genomic_DNA"/>
</dbReference>
<name>A0AAJ0BV05_9PEZI</name>
<proteinExistence type="inferred from homology"/>
<feature type="domain" description="Ketoreductase" evidence="4">
    <location>
        <begin position="21"/>
        <end position="204"/>
    </location>
</feature>
<dbReference type="SUPFAM" id="SSF51735">
    <property type="entry name" value="NAD(P)-binding Rossmann-fold domains"/>
    <property type="match status" value="1"/>
</dbReference>
<dbReference type="PRINTS" id="PR00081">
    <property type="entry name" value="GDHRDH"/>
</dbReference>
<organism evidence="5 6">
    <name type="scientific">Phialemonium atrogriseum</name>
    <dbReference type="NCBI Taxonomy" id="1093897"/>
    <lineage>
        <taxon>Eukaryota</taxon>
        <taxon>Fungi</taxon>
        <taxon>Dikarya</taxon>
        <taxon>Ascomycota</taxon>
        <taxon>Pezizomycotina</taxon>
        <taxon>Sordariomycetes</taxon>
        <taxon>Sordariomycetidae</taxon>
        <taxon>Cephalothecales</taxon>
        <taxon>Cephalothecaceae</taxon>
        <taxon>Phialemonium</taxon>
    </lineage>
</organism>
<protein>
    <recommendedName>
        <fullName evidence="4">Ketoreductase domain-containing protein</fullName>
    </recommendedName>
</protein>
<sequence>MANTIRPTVSYLEKLFGLTGKTAVVTGGSSGIGRAIATALGQAGAAVILIARRPEPLNETVASLSALGIQAYSLPTDLSDRAALDKTVSTILATHGVPDILVNAAGVNLRPPMDSLTAADWDATLATNLTAPFLLGQAFGPRMAARGTGGGRIINVASQQAFRAYGNSGAYGASKAGLVGLTRSQAEAWSGRGVLCNAVAPGVVRTEMTAGVFASEETAGRHAGRTMIGRNGRVEDFGGVVVCLAGLAGEAITGQTIFVDGGYSAT</sequence>
<evidence type="ECO:0000313" key="6">
    <source>
        <dbReference type="Proteomes" id="UP001244011"/>
    </source>
</evidence>
<dbReference type="PRINTS" id="PR00080">
    <property type="entry name" value="SDRFAMILY"/>
</dbReference>
<dbReference type="RefSeq" id="XP_060281207.1">
    <property type="nucleotide sequence ID" value="XM_060431762.1"/>
</dbReference>
<comment type="caution">
    <text evidence="5">The sequence shown here is derived from an EMBL/GenBank/DDBJ whole genome shotgun (WGS) entry which is preliminary data.</text>
</comment>
<evidence type="ECO:0000256" key="3">
    <source>
        <dbReference type="ARBA" id="ARBA00023002"/>
    </source>
</evidence>
<dbReference type="PANTHER" id="PTHR42760">
    <property type="entry name" value="SHORT-CHAIN DEHYDROGENASES/REDUCTASES FAMILY MEMBER"/>
    <property type="match status" value="1"/>
</dbReference>
<evidence type="ECO:0000313" key="5">
    <source>
        <dbReference type="EMBL" id="KAK1764994.1"/>
    </source>
</evidence>
<dbReference type="InterPro" id="IPR002347">
    <property type="entry name" value="SDR_fam"/>
</dbReference>
<dbReference type="Gene3D" id="3.40.50.720">
    <property type="entry name" value="NAD(P)-binding Rossmann-like Domain"/>
    <property type="match status" value="1"/>
</dbReference>
<dbReference type="AlphaFoldDB" id="A0AAJ0BV05"/>
<dbReference type="PANTHER" id="PTHR42760:SF115">
    <property type="entry name" value="3-OXOACYL-[ACYL-CARRIER-PROTEIN] REDUCTASE FABG"/>
    <property type="match status" value="1"/>
</dbReference>
<keyword evidence="2" id="KW-0521">NADP</keyword>
<dbReference type="InterPro" id="IPR057326">
    <property type="entry name" value="KR_dom"/>
</dbReference>